<organism evidence="3 4">
    <name type="scientific">Lysobacter capsici AZ78</name>
    <dbReference type="NCBI Taxonomy" id="1444315"/>
    <lineage>
        <taxon>Bacteria</taxon>
        <taxon>Pseudomonadati</taxon>
        <taxon>Pseudomonadota</taxon>
        <taxon>Gammaproteobacteria</taxon>
        <taxon>Lysobacterales</taxon>
        <taxon>Lysobacteraceae</taxon>
        <taxon>Lysobacter</taxon>
    </lineage>
</organism>
<gene>
    <name evidence="3" type="ORF">AZ78_4135</name>
</gene>
<dbReference type="InterPro" id="IPR025282">
    <property type="entry name" value="DUF4214"/>
</dbReference>
<evidence type="ECO:0000313" key="3">
    <source>
        <dbReference type="EMBL" id="KWS06579.1"/>
    </source>
</evidence>
<dbReference type="InterPro" id="IPR029063">
    <property type="entry name" value="SAM-dependent_MTases_sf"/>
</dbReference>
<feature type="domain" description="DUF4214" evidence="2">
    <location>
        <begin position="79"/>
        <end position="128"/>
    </location>
</feature>
<dbReference type="PANTHER" id="PTHR43591">
    <property type="entry name" value="METHYLTRANSFERASE"/>
    <property type="match status" value="1"/>
</dbReference>
<comment type="caution">
    <text evidence="3">The sequence shown here is derived from an EMBL/GenBank/DDBJ whole genome shotgun (WGS) entry which is preliminary data.</text>
</comment>
<sequence length="507" mass="56452">MISQLRLELDGVDSASARTGGALMRRVREEVARRRAAQEAETVAQVESSESAISLPRWLGAAGAVPLKREYVIGELLALDDREFVEVAYKVLLRREGDPAGVAHALNSLRSGVSKVEILHSIRFSPEGLARGVHVDGLLAPYLLQKWRRIPLVGSLIGWAHAFVRLPWMLRNLGQMDAMRAREIQGLGEHVNALSRDVEGQLTPIAGMGDQVVRVQSNIDSLSEVVQDRYVSEGELRENVALLEFDVRELTDELDRTNRRLQELESRFNARESYEHPLPANALDDMYVQFEETFRGSPELIRERASHYLDLVRSVGAGSEDAPVIDLGCGRGDWLDMLRENGLHARGIDNNQAFLRLNRERGHDVIEADAMQGLRAMRTGSAGAITGMHIAEHLPFEVLVAMVDECRRVLRPGGLLALETPNPENLAVASHYFYLDPTHRNPLPPEALRWIVAARQFTHVRIERLMESRDLHAPALLAEDQPGAESINAVLQLFHNAPDYAVVGIAP</sequence>
<dbReference type="SUPFAM" id="SSF53335">
    <property type="entry name" value="S-adenosyl-L-methionine-dependent methyltransferases"/>
    <property type="match status" value="1"/>
</dbReference>
<dbReference type="Gene3D" id="3.40.50.150">
    <property type="entry name" value="Vaccinia Virus protein VP39"/>
    <property type="match status" value="1"/>
</dbReference>
<dbReference type="EMBL" id="JAJA02000001">
    <property type="protein sequence ID" value="KWS06579.1"/>
    <property type="molecule type" value="Genomic_DNA"/>
</dbReference>
<dbReference type="AlphaFoldDB" id="A0A108UCC7"/>
<feature type="coiled-coil region" evidence="1">
    <location>
        <begin position="240"/>
        <end position="267"/>
    </location>
</feature>
<accession>A0A108UCC7</accession>
<evidence type="ECO:0000313" key="4">
    <source>
        <dbReference type="Proteomes" id="UP000023435"/>
    </source>
</evidence>
<dbReference type="CDD" id="cd02440">
    <property type="entry name" value="AdoMet_MTases"/>
    <property type="match status" value="1"/>
</dbReference>
<dbReference type="Proteomes" id="UP000023435">
    <property type="component" value="Unassembled WGS sequence"/>
</dbReference>
<evidence type="ECO:0000259" key="2">
    <source>
        <dbReference type="Pfam" id="PF13946"/>
    </source>
</evidence>
<dbReference type="Pfam" id="PF13946">
    <property type="entry name" value="DUF4214"/>
    <property type="match status" value="1"/>
</dbReference>
<name>A0A108UCC7_9GAMM</name>
<keyword evidence="1" id="KW-0175">Coiled coil</keyword>
<evidence type="ECO:0000256" key="1">
    <source>
        <dbReference type="SAM" id="Coils"/>
    </source>
</evidence>
<keyword evidence="4" id="KW-1185">Reference proteome</keyword>
<proteinExistence type="predicted"/>
<reference evidence="3 4" key="1">
    <citation type="journal article" date="2014" name="Genome Announc.">
        <title>Draft Genome Sequence of Lysobacter capsici AZ78, a Bacterium Antagonistic to Plant-Pathogenic Oomycetes.</title>
        <authorList>
            <person name="Puopolo G."/>
            <person name="Sonego P."/>
            <person name="Engelen K."/>
            <person name="Pertot I."/>
        </authorList>
    </citation>
    <scope>NUCLEOTIDE SEQUENCE [LARGE SCALE GENOMIC DNA]</scope>
    <source>
        <strain evidence="3 4">AZ78</strain>
    </source>
</reference>
<protein>
    <recommendedName>
        <fullName evidence="2">DUF4214 domain-containing protein</fullName>
    </recommendedName>
</protein>
<dbReference type="Pfam" id="PF13489">
    <property type="entry name" value="Methyltransf_23"/>
    <property type="match status" value="1"/>
</dbReference>